<feature type="transmembrane region" description="Helical" evidence="1">
    <location>
        <begin position="140"/>
        <end position="158"/>
    </location>
</feature>
<name>A0A4D8PJ63_9PROT</name>
<evidence type="ECO:0000313" key="3">
    <source>
        <dbReference type="Proteomes" id="UP000298595"/>
    </source>
</evidence>
<evidence type="ECO:0000313" key="2">
    <source>
        <dbReference type="EMBL" id="QCN98382.1"/>
    </source>
</evidence>
<feature type="transmembrane region" description="Helical" evidence="1">
    <location>
        <begin position="178"/>
        <end position="199"/>
    </location>
</feature>
<reference evidence="2 3" key="1">
    <citation type="submission" date="2018-09" db="EMBL/GenBank/DDBJ databases">
        <title>Whole genome based analysis of evolution and adaptive divergence in Indian and Brazilian strains of Azospirillum brasilense.</title>
        <authorList>
            <person name="Singh C."/>
            <person name="Tripathi A.K."/>
        </authorList>
    </citation>
    <scope>NUCLEOTIDE SEQUENCE [LARGE SCALE GENOMIC DNA]</scope>
    <source>
        <strain evidence="2 3">MTCC4035</strain>
        <plasmid evidence="2 3">p2</plasmid>
    </source>
</reference>
<dbReference type="GO" id="GO:0005886">
    <property type="term" value="C:plasma membrane"/>
    <property type="evidence" value="ECO:0007669"/>
    <property type="project" value="TreeGrafter"/>
</dbReference>
<dbReference type="EMBL" id="CP032323">
    <property type="protein sequence ID" value="QCN98382.1"/>
    <property type="molecule type" value="Genomic_DNA"/>
</dbReference>
<feature type="transmembrane region" description="Helical" evidence="1">
    <location>
        <begin position="28"/>
        <end position="49"/>
    </location>
</feature>
<dbReference type="GO" id="GO:0015128">
    <property type="term" value="F:gluconate transmembrane transporter activity"/>
    <property type="evidence" value="ECO:0007669"/>
    <property type="project" value="InterPro"/>
</dbReference>
<feature type="transmembrane region" description="Helical" evidence="1">
    <location>
        <begin position="370"/>
        <end position="393"/>
    </location>
</feature>
<feature type="transmembrane region" description="Helical" evidence="1">
    <location>
        <begin position="301"/>
        <end position="321"/>
    </location>
</feature>
<dbReference type="InterPro" id="IPR003474">
    <property type="entry name" value="Glcn_transporter"/>
</dbReference>
<keyword evidence="1" id="KW-0472">Membrane</keyword>
<accession>A0A4D8PJ63</accession>
<gene>
    <name evidence="2" type="ORF">D3093_24350</name>
</gene>
<dbReference type="RefSeq" id="WP_137117447.1">
    <property type="nucleotide sequence ID" value="NZ_CP032323.1"/>
</dbReference>
<keyword evidence="1" id="KW-0812">Transmembrane</keyword>
<dbReference type="PANTHER" id="PTHR30354:SF7">
    <property type="entry name" value="BLL7963 PROTEIN"/>
    <property type="match status" value="1"/>
</dbReference>
<dbReference type="PANTHER" id="PTHR30354">
    <property type="entry name" value="GNT FAMILY GLUCONATE TRANSPORTER"/>
    <property type="match status" value="1"/>
</dbReference>
<organism evidence="2 3">
    <name type="scientific">Azospirillum argentinense</name>
    <dbReference type="NCBI Taxonomy" id="2970906"/>
    <lineage>
        <taxon>Bacteria</taxon>
        <taxon>Pseudomonadati</taxon>
        <taxon>Pseudomonadota</taxon>
        <taxon>Alphaproteobacteria</taxon>
        <taxon>Rhodospirillales</taxon>
        <taxon>Azospirillaceae</taxon>
        <taxon>Azospirillum</taxon>
    </lineage>
</organism>
<keyword evidence="2" id="KW-0614">Plasmid</keyword>
<evidence type="ECO:0000256" key="1">
    <source>
        <dbReference type="SAM" id="Phobius"/>
    </source>
</evidence>
<feature type="transmembrane region" description="Helical" evidence="1">
    <location>
        <begin position="464"/>
        <end position="486"/>
    </location>
</feature>
<feature type="transmembrane region" description="Helical" evidence="1">
    <location>
        <begin position="259"/>
        <end position="281"/>
    </location>
</feature>
<feature type="transmembrane region" description="Helical" evidence="1">
    <location>
        <begin position="56"/>
        <end position="76"/>
    </location>
</feature>
<keyword evidence="1" id="KW-1133">Transmembrane helix</keyword>
<dbReference type="KEGG" id="aare:D3093_24350"/>
<dbReference type="AlphaFoldDB" id="A0A4D8PJ63"/>
<feature type="transmembrane region" description="Helical" evidence="1">
    <location>
        <begin position="99"/>
        <end position="128"/>
    </location>
</feature>
<geneLocation type="plasmid" evidence="2 3">
    <name>p2</name>
</geneLocation>
<dbReference type="Proteomes" id="UP000298595">
    <property type="component" value="Plasmid p2"/>
</dbReference>
<feature type="transmembrane region" description="Helical" evidence="1">
    <location>
        <begin position="342"/>
        <end position="364"/>
    </location>
</feature>
<proteinExistence type="predicted"/>
<protein>
    <submittedName>
        <fullName evidence="2">GntP family permease</fullName>
    </submittedName>
</protein>
<sequence length="491" mass="50423">MLDLAFVLVALALLVVLAYRGVTLLIAAPAAALLAALLTGGLPILGAYTQIFMTNAGSFIIAFFPLFMLGAIFGKLMDDTGSARSLARLVSARLGPDRAVVSVVLCCAVLTYGGVSAFVVAFAIYPVAAALFRDADIPKRLIPGALALGAFTFTMSALPGTPAIQNAIPMPFLGTTAFAAPGLGIFAGLVMFVLGVLWLDRRAAAAKASGEGYGDHDDGTPVLDRAARERAQCEGFDIAELSAESARQKRADTEALPPAALAVLAIAVVIASNFLFIQVVAPRMDTAFLAEPRFGATTIEAVRGVWAVIVALFLAILLLIAGNWNRLEDLGTSLDKGADASVLPIFSTASLVGFGAVIAALPVFEAISRAILAIGGGNPLVSVAASVTVLSAITGSASGGMSIALDALGPTFVDMARASGVSLDVMHRVTAVASGALDALPHNGAVITLLTVCRLNHRDAYGDVFVVASVIPLFALVILIVLASLLKRLGI</sequence>